<accession>A0ACC1QBE3</accession>
<evidence type="ECO:0000313" key="2">
    <source>
        <dbReference type="Proteomes" id="UP001144978"/>
    </source>
</evidence>
<reference evidence="1" key="1">
    <citation type="submission" date="2022-08" db="EMBL/GenBank/DDBJ databases">
        <title>Genome Sequence of Pycnoporus sanguineus.</title>
        <authorList>
            <person name="Buettner E."/>
        </authorList>
    </citation>
    <scope>NUCLEOTIDE SEQUENCE</scope>
    <source>
        <strain evidence="1">CG-C14</strain>
    </source>
</reference>
<name>A0ACC1QBE3_9APHY</name>
<dbReference type="EMBL" id="JANSHE010000038">
    <property type="protein sequence ID" value="KAJ3018562.1"/>
    <property type="molecule type" value="Genomic_DNA"/>
</dbReference>
<evidence type="ECO:0000313" key="1">
    <source>
        <dbReference type="EMBL" id="KAJ3018562.1"/>
    </source>
</evidence>
<comment type="caution">
    <text evidence="1">The sequence shown here is derived from an EMBL/GenBank/DDBJ whole genome shotgun (WGS) entry which is preliminary data.</text>
</comment>
<gene>
    <name evidence="1" type="ORF">NUW54_g308</name>
</gene>
<organism evidence="1 2">
    <name type="scientific">Trametes sanguinea</name>
    <dbReference type="NCBI Taxonomy" id="158606"/>
    <lineage>
        <taxon>Eukaryota</taxon>
        <taxon>Fungi</taxon>
        <taxon>Dikarya</taxon>
        <taxon>Basidiomycota</taxon>
        <taxon>Agaricomycotina</taxon>
        <taxon>Agaricomycetes</taxon>
        <taxon>Polyporales</taxon>
        <taxon>Polyporaceae</taxon>
        <taxon>Trametes</taxon>
    </lineage>
</organism>
<proteinExistence type="predicted"/>
<dbReference type="Proteomes" id="UP001144978">
    <property type="component" value="Unassembled WGS sequence"/>
</dbReference>
<sequence>MFAALQEPKWHTPVTAFSPESTPPGTPRKQWTLEDINKELYGKLRKGGLKLNMGPEGRGLSMPVLEKVGGHWWDSGAADMIADGLIQVKSGTSPERFTETGLAFGDGTQLAADAIIFATGYQPIMESVRELLGEDISRLVGDISGLDEEGQMKASYRPTGHPGLWFATGDIFVSRFYSKILALQIKARQLHDSLWNSQPTTTVVLTAVSPMDILCQSLDRLALSETTGAHDFASAITYYYMPRMSSLTPDDNYNAFMLMMELFDLPGHEEQGTLSLRDDRTDIPGKGMQNLKEFANWVKANETEPYALIGTMILRTPHRLHI</sequence>
<keyword evidence="2" id="KW-1185">Reference proteome</keyword>
<protein>
    <submittedName>
        <fullName evidence="1">Uncharacterized protein</fullName>
    </submittedName>
</protein>